<evidence type="ECO:0000256" key="2">
    <source>
        <dbReference type="SAM" id="SignalP"/>
    </source>
</evidence>
<name>A0A8J7GWF6_9ACTN</name>
<feature type="domain" description="PKD" evidence="4">
    <location>
        <begin position="416"/>
        <end position="492"/>
    </location>
</feature>
<dbReference type="Proteomes" id="UP000622552">
    <property type="component" value="Unassembled WGS sequence"/>
</dbReference>
<dbReference type="SUPFAM" id="SSF49299">
    <property type="entry name" value="PKD domain"/>
    <property type="match status" value="1"/>
</dbReference>
<organism evidence="5 6">
    <name type="scientific">Longispora fulva</name>
    <dbReference type="NCBI Taxonomy" id="619741"/>
    <lineage>
        <taxon>Bacteria</taxon>
        <taxon>Bacillati</taxon>
        <taxon>Actinomycetota</taxon>
        <taxon>Actinomycetes</taxon>
        <taxon>Micromonosporales</taxon>
        <taxon>Micromonosporaceae</taxon>
        <taxon>Longispora</taxon>
    </lineage>
</organism>
<dbReference type="EMBL" id="JADOUF010000001">
    <property type="protein sequence ID" value="MBG6138931.1"/>
    <property type="molecule type" value="Genomic_DNA"/>
</dbReference>
<evidence type="ECO:0000259" key="3">
    <source>
        <dbReference type="Pfam" id="PF13229"/>
    </source>
</evidence>
<dbReference type="Gene3D" id="2.60.40.10">
    <property type="entry name" value="Immunoglobulins"/>
    <property type="match status" value="1"/>
</dbReference>
<dbReference type="GO" id="GO:0005975">
    <property type="term" value="P:carbohydrate metabolic process"/>
    <property type="evidence" value="ECO:0007669"/>
    <property type="project" value="UniProtKB-ARBA"/>
</dbReference>
<reference evidence="5" key="1">
    <citation type="submission" date="2020-11" db="EMBL/GenBank/DDBJ databases">
        <title>Sequencing the genomes of 1000 actinobacteria strains.</title>
        <authorList>
            <person name="Klenk H.-P."/>
        </authorList>
    </citation>
    <scope>NUCLEOTIDE SEQUENCE</scope>
    <source>
        <strain evidence="5">DSM 45356</strain>
    </source>
</reference>
<dbReference type="InterPro" id="IPR011050">
    <property type="entry name" value="Pectin_lyase_fold/virulence"/>
</dbReference>
<evidence type="ECO:0000259" key="4">
    <source>
        <dbReference type="Pfam" id="PF18911"/>
    </source>
</evidence>
<comment type="caution">
    <text evidence="5">The sequence shown here is derived from an EMBL/GenBank/DDBJ whole genome shotgun (WGS) entry which is preliminary data.</text>
</comment>
<dbReference type="InterPro" id="IPR012334">
    <property type="entry name" value="Pectin_lyas_fold"/>
</dbReference>
<dbReference type="SUPFAM" id="SSF51126">
    <property type="entry name" value="Pectin lyase-like"/>
    <property type="match status" value="1"/>
</dbReference>
<dbReference type="Gene3D" id="2.160.20.10">
    <property type="entry name" value="Single-stranded right-handed beta-helix, Pectin lyase-like"/>
    <property type="match status" value="1"/>
</dbReference>
<feature type="chain" id="PRO_5038404139" description="Parallel beta helix pectate lyase-like protein" evidence="2">
    <location>
        <begin position="25"/>
        <end position="875"/>
    </location>
</feature>
<protein>
    <recommendedName>
        <fullName evidence="7">Parallel beta helix pectate lyase-like protein</fullName>
    </recommendedName>
</protein>
<dbReference type="InterPro" id="IPR000601">
    <property type="entry name" value="PKD_dom"/>
</dbReference>
<dbReference type="InterPro" id="IPR006626">
    <property type="entry name" value="PbH1"/>
</dbReference>
<keyword evidence="6" id="KW-1185">Reference proteome</keyword>
<feature type="signal peptide" evidence="2">
    <location>
        <begin position="1"/>
        <end position="24"/>
    </location>
</feature>
<dbReference type="InterPro" id="IPR039448">
    <property type="entry name" value="Beta_helix"/>
</dbReference>
<evidence type="ECO:0000256" key="1">
    <source>
        <dbReference type="SAM" id="MobiDB-lite"/>
    </source>
</evidence>
<dbReference type="InterPro" id="IPR035986">
    <property type="entry name" value="PKD_dom_sf"/>
</dbReference>
<dbReference type="Pfam" id="PF18911">
    <property type="entry name" value="PKD_4"/>
    <property type="match status" value="1"/>
</dbReference>
<proteinExistence type="predicted"/>
<dbReference type="InterPro" id="IPR013783">
    <property type="entry name" value="Ig-like_fold"/>
</dbReference>
<dbReference type="SMART" id="SM00710">
    <property type="entry name" value="PbH1"/>
    <property type="match status" value="6"/>
</dbReference>
<evidence type="ECO:0000313" key="6">
    <source>
        <dbReference type="Proteomes" id="UP000622552"/>
    </source>
</evidence>
<gene>
    <name evidence="5" type="ORF">IW245_005125</name>
</gene>
<accession>A0A8J7GWF6</accession>
<keyword evidence="2" id="KW-0732">Signal</keyword>
<dbReference type="Pfam" id="PF13229">
    <property type="entry name" value="Beta_helix"/>
    <property type="match status" value="1"/>
</dbReference>
<dbReference type="AlphaFoldDB" id="A0A8J7GWF6"/>
<feature type="domain" description="Right handed beta helix" evidence="3">
    <location>
        <begin position="104"/>
        <end position="246"/>
    </location>
</feature>
<dbReference type="RefSeq" id="WP_197005637.1">
    <property type="nucleotide sequence ID" value="NZ_BONS01000010.1"/>
</dbReference>
<sequence length="875" mass="89876">MRRHRLIGLAMATLAATTGLVATAGPAAASSSIYVDNTGKNYPCSDSGVGDVTRPFCTLNAAAAVTVPGSDVVVTGTYDERLTITRSGTADHPITFWSSDGTLSGPHAAIAIEGQHDVGIEFLTVWNQADVPPIAVSNSTRITLEYPRVSSSRAAGVQLTAVTNSMLKNVRVVQGTSPGISLDAATSGVTVSDATIESPVATSRGAGVLVLGSHNTVTRNTIKGNRTAGVTLGAGATGNAVSANVITLTTTDSVGVDNAGATGTGISNNAVTSSCSAAIRVADGSSAVSVQNNVVRVGATGTCNPDKAIGIGVYGTATSTTTVDYNTVRSGATSRPYAWPTTVASLAEFRSLSGQGAHDLDSPDDAVNIDSANSAAPGFPEADLLGHRPQDNPEVTNSGTGPVGYADRGTTEQVKAPTLNARLSASDRGRTIAVDASGSTPGWAPIASYTFFFNDNTTITQASPVASHTFPQRSEHVPVTVTVTDTSGLQARETKLIQPGDSYVPVPPVRVLDTRERIGVPTTTPIAPGGLVTLQVTDHNGVPATGVTSVTMNVTVTEPTASGFLTAFPHDMWPGGGTTSNLNWVRGQTVPNLVVVQVHDGKVDFSNSSSGTVHVVADLVGYHTDGDGSRYVPASPTRVLDTREAVGRNPVAPGGTLTLQVTGANGVPATGVTAVTMNVTVTQPTANGFLTVYPDGQALPNASNLNWTPGLTAPNLVVVPVVNGKVAFHNTSPGTVHVVADLVGYHTTGTGSVFHAYQPKRVLDTRSRIGTDGTTPVAPNSDLSLNLWSLAEQSGPITGVVLNMTVTEPTANGFLTAYPGTAQQRPNASNLNWVPGQTVPNLVVVPVDSDNQIRLFNTSPGTVHVVADVYGYYTN</sequence>
<feature type="region of interest" description="Disordered" evidence="1">
    <location>
        <begin position="370"/>
        <end position="412"/>
    </location>
</feature>
<evidence type="ECO:0000313" key="5">
    <source>
        <dbReference type="EMBL" id="MBG6138931.1"/>
    </source>
</evidence>
<evidence type="ECO:0008006" key="7">
    <source>
        <dbReference type="Google" id="ProtNLM"/>
    </source>
</evidence>